<gene>
    <name evidence="4" type="ORF">JRV97_04405</name>
</gene>
<evidence type="ECO:0000313" key="4">
    <source>
        <dbReference type="EMBL" id="WGS65796.1"/>
    </source>
</evidence>
<feature type="transmembrane region" description="Helical" evidence="2">
    <location>
        <begin position="253"/>
        <end position="275"/>
    </location>
</feature>
<sequence length="685" mass="80586">MKKVIFIILFLIFLTLLNAENLIVGIYENKPLTYKENNEYKGLAIDLLKEIAQKENWHLKYQYDSFPNLIEKIKNNEINILIALGKTKDRELFIKYPSQPFFTNWGVIYSKDNSIDSLLDLKNKKIAVLKNDIYYTHENGIKNLSQKMNLNIEFHEYNSYDEVLKAVRNNICDAGVVNRLYSNNPYNLHKTPIVFLPIEVYYGFSKNIKDDIINKIDYYLNKWKNEEDSVYFSLMRKYIFKDKILIPKWVNKALNTAVIAIITLFISSLTFYILFIKVTKKLKRKNEELEAYNSELTSMNEELEESYMNMEDINFKLIKLTKIMSKLKFSSTFDEFYNDLLRTAIFLIPEADYGSIIFIDSKKNQWKFLSAYGHNFEMLKNITYAAGHTPTKEKIKIIDNIIENEKIEMNEESYKILKAASKPIKQTMIYEIKLKEEQWINFCLDIDINSEKTFSEESKEIFEIFANLARAFWIEKLSYEYTKDTYLNLAKKLASIAEEYDDITGKHIYRVAEFSKFIAKKLNLDGKLIDDIYTYSPLHDIGKLLIDKSILLKKGPLNKNEWEEMKKHTIYGAKILDDPYFTVAKNIALYHHEKYNGEGYPYGLKGDEIPIEAQIVALADVYDALRSNRPYKKGFSHEIAVEIILKGDERTKPEFFNPEILKLFKNSHNEFKKIYNKLNEGMDIL</sequence>
<evidence type="ECO:0000256" key="1">
    <source>
        <dbReference type="SAM" id="Coils"/>
    </source>
</evidence>
<dbReference type="SUPFAM" id="SSF53850">
    <property type="entry name" value="Periplasmic binding protein-like II"/>
    <property type="match status" value="1"/>
</dbReference>
<keyword evidence="2" id="KW-0472">Membrane</keyword>
<protein>
    <submittedName>
        <fullName evidence="4">Transporter substrate-binding domain-containing protein</fullName>
    </submittedName>
</protein>
<keyword evidence="5" id="KW-1185">Reference proteome</keyword>
<dbReference type="RefSeq" id="WP_281000571.1">
    <property type="nucleotide sequence ID" value="NZ_CP069362.1"/>
</dbReference>
<dbReference type="EMBL" id="CP069362">
    <property type="protein sequence ID" value="WGS65796.1"/>
    <property type="molecule type" value="Genomic_DNA"/>
</dbReference>
<dbReference type="Pfam" id="PF00497">
    <property type="entry name" value="SBP_bac_3"/>
    <property type="match status" value="1"/>
</dbReference>
<dbReference type="PANTHER" id="PTHR45228:SF8">
    <property type="entry name" value="TWO-COMPONENT RESPONSE REGULATOR-RELATED"/>
    <property type="match status" value="1"/>
</dbReference>
<evidence type="ECO:0000313" key="5">
    <source>
        <dbReference type="Proteomes" id="UP001232493"/>
    </source>
</evidence>
<dbReference type="CDD" id="cd00077">
    <property type="entry name" value="HDc"/>
    <property type="match status" value="1"/>
</dbReference>
<organism evidence="4 5">
    <name type="scientific">Marinitoga aeolica</name>
    <dbReference type="NCBI Taxonomy" id="2809031"/>
    <lineage>
        <taxon>Bacteria</taxon>
        <taxon>Thermotogati</taxon>
        <taxon>Thermotogota</taxon>
        <taxon>Thermotogae</taxon>
        <taxon>Petrotogales</taxon>
        <taxon>Petrotogaceae</taxon>
        <taxon>Marinitoga</taxon>
    </lineage>
</organism>
<accession>A0ABY8PT30</accession>
<keyword evidence="2" id="KW-0812">Transmembrane</keyword>
<feature type="coiled-coil region" evidence="1">
    <location>
        <begin position="275"/>
        <end position="313"/>
    </location>
</feature>
<feature type="domain" description="HD-GYP" evidence="3">
    <location>
        <begin position="482"/>
        <end position="680"/>
    </location>
</feature>
<dbReference type="InterPro" id="IPR001638">
    <property type="entry name" value="Solute-binding_3/MltF_N"/>
</dbReference>
<dbReference type="Pfam" id="PF13487">
    <property type="entry name" value="HD_5"/>
    <property type="match status" value="1"/>
</dbReference>
<dbReference type="SMART" id="SM00062">
    <property type="entry name" value="PBPb"/>
    <property type="match status" value="1"/>
</dbReference>
<name>A0ABY8PT30_9BACT</name>
<dbReference type="Gene3D" id="1.10.3210.10">
    <property type="entry name" value="Hypothetical protein af1432"/>
    <property type="match status" value="1"/>
</dbReference>
<dbReference type="SMART" id="SM00471">
    <property type="entry name" value="HDc"/>
    <property type="match status" value="1"/>
</dbReference>
<evidence type="ECO:0000256" key="2">
    <source>
        <dbReference type="SAM" id="Phobius"/>
    </source>
</evidence>
<dbReference type="SUPFAM" id="SSF109604">
    <property type="entry name" value="HD-domain/PDEase-like"/>
    <property type="match status" value="1"/>
</dbReference>
<reference evidence="4 5" key="1">
    <citation type="submission" date="2021-02" db="EMBL/GenBank/DDBJ databases">
        <title>Characterization of Marinitoga sp. nov. str. BP5-C20A.</title>
        <authorList>
            <person name="Erauso G."/>
            <person name="Postec A."/>
        </authorList>
    </citation>
    <scope>NUCLEOTIDE SEQUENCE [LARGE SCALE GENOMIC DNA]</scope>
    <source>
        <strain evidence="4 5">BP5-C20A</strain>
    </source>
</reference>
<dbReference type="Proteomes" id="UP001232493">
    <property type="component" value="Chromosome"/>
</dbReference>
<proteinExistence type="predicted"/>
<dbReference type="PANTHER" id="PTHR45228">
    <property type="entry name" value="CYCLIC DI-GMP PHOSPHODIESTERASE TM_0186-RELATED"/>
    <property type="match status" value="1"/>
</dbReference>
<keyword evidence="2" id="KW-1133">Transmembrane helix</keyword>
<dbReference type="PROSITE" id="PS51832">
    <property type="entry name" value="HD_GYP"/>
    <property type="match status" value="1"/>
</dbReference>
<dbReference type="InterPro" id="IPR037522">
    <property type="entry name" value="HD_GYP_dom"/>
</dbReference>
<dbReference type="Gene3D" id="3.40.190.10">
    <property type="entry name" value="Periplasmic binding protein-like II"/>
    <property type="match status" value="2"/>
</dbReference>
<dbReference type="InterPro" id="IPR052020">
    <property type="entry name" value="Cyclic_di-GMP/3'3'-cGAMP_PDE"/>
</dbReference>
<evidence type="ECO:0000259" key="3">
    <source>
        <dbReference type="PROSITE" id="PS51832"/>
    </source>
</evidence>
<dbReference type="InterPro" id="IPR003607">
    <property type="entry name" value="HD/PDEase_dom"/>
</dbReference>
<keyword evidence="1" id="KW-0175">Coiled coil</keyword>